<dbReference type="PANTHER" id="PTHR43284:SF1">
    <property type="entry name" value="ASPARAGINE SYNTHETASE"/>
    <property type="match status" value="1"/>
</dbReference>
<gene>
    <name evidence="10" type="ORF">ENO59_07675</name>
</gene>
<evidence type="ECO:0000259" key="9">
    <source>
        <dbReference type="PROSITE" id="PS51278"/>
    </source>
</evidence>
<dbReference type="PROSITE" id="PS51278">
    <property type="entry name" value="GATASE_TYPE_2"/>
    <property type="match status" value="1"/>
</dbReference>
<evidence type="ECO:0000256" key="4">
    <source>
        <dbReference type="ARBA" id="ARBA00022741"/>
    </source>
</evidence>
<dbReference type="InterPro" id="IPR014729">
    <property type="entry name" value="Rossmann-like_a/b/a_fold"/>
</dbReference>
<name>A0A7V2F6H5_RHOMR</name>
<evidence type="ECO:0000256" key="7">
    <source>
        <dbReference type="ARBA" id="ARBA00048741"/>
    </source>
</evidence>
<dbReference type="CDD" id="cd00712">
    <property type="entry name" value="AsnB"/>
    <property type="match status" value="1"/>
</dbReference>
<dbReference type="SUPFAM" id="SSF52402">
    <property type="entry name" value="Adenine nucleotide alpha hydrolases-like"/>
    <property type="match status" value="1"/>
</dbReference>
<dbReference type="GO" id="GO:0005829">
    <property type="term" value="C:cytosol"/>
    <property type="evidence" value="ECO:0007669"/>
    <property type="project" value="TreeGrafter"/>
</dbReference>
<evidence type="ECO:0000256" key="5">
    <source>
        <dbReference type="ARBA" id="ARBA00022840"/>
    </source>
</evidence>
<comment type="similarity">
    <text evidence="2">Belongs to the asparagine synthetase family.</text>
</comment>
<dbReference type="GO" id="GO:0005524">
    <property type="term" value="F:ATP binding"/>
    <property type="evidence" value="ECO:0007669"/>
    <property type="project" value="UniProtKB-KW"/>
</dbReference>
<dbReference type="InterPro" id="IPR001962">
    <property type="entry name" value="Asn_synthase"/>
</dbReference>
<dbReference type="SUPFAM" id="SSF56235">
    <property type="entry name" value="N-terminal nucleophile aminohydrolases (Ntn hydrolases)"/>
    <property type="match status" value="1"/>
</dbReference>
<evidence type="ECO:0000256" key="6">
    <source>
        <dbReference type="ARBA" id="ARBA00022962"/>
    </source>
</evidence>
<organism evidence="10">
    <name type="scientific">Rhodothermus marinus</name>
    <name type="common">Rhodothermus obamensis</name>
    <dbReference type="NCBI Taxonomy" id="29549"/>
    <lineage>
        <taxon>Bacteria</taxon>
        <taxon>Pseudomonadati</taxon>
        <taxon>Rhodothermota</taxon>
        <taxon>Rhodothermia</taxon>
        <taxon>Rhodothermales</taxon>
        <taxon>Rhodothermaceae</taxon>
        <taxon>Rhodothermus</taxon>
    </lineage>
</organism>
<feature type="binding site" evidence="8">
    <location>
        <position position="101"/>
    </location>
    <ligand>
        <name>L-glutamine</name>
        <dbReference type="ChEBI" id="CHEBI:58359"/>
    </ligand>
</feature>
<feature type="domain" description="Glutamine amidotransferase type-2" evidence="9">
    <location>
        <begin position="2"/>
        <end position="215"/>
    </location>
</feature>
<dbReference type="InterPro" id="IPR017932">
    <property type="entry name" value="GATase_2_dom"/>
</dbReference>
<dbReference type="InterPro" id="IPR029055">
    <property type="entry name" value="Ntn_hydrolases_N"/>
</dbReference>
<dbReference type="GO" id="GO:0006529">
    <property type="term" value="P:asparagine biosynthetic process"/>
    <property type="evidence" value="ECO:0007669"/>
    <property type="project" value="InterPro"/>
</dbReference>
<dbReference type="GO" id="GO:0004066">
    <property type="term" value="F:asparagine synthase (glutamine-hydrolyzing) activity"/>
    <property type="evidence" value="ECO:0007669"/>
    <property type="project" value="UniProtKB-EC"/>
</dbReference>
<dbReference type="EMBL" id="DSGB01000005">
    <property type="protein sequence ID" value="HER96381.1"/>
    <property type="molecule type" value="Genomic_DNA"/>
</dbReference>
<dbReference type="PANTHER" id="PTHR43284">
    <property type="entry name" value="ASPARAGINE SYNTHETASE (GLUTAMINE-HYDROLYZING)"/>
    <property type="match status" value="1"/>
</dbReference>
<protein>
    <recommendedName>
        <fullName evidence="3">asparagine synthase (glutamine-hydrolyzing)</fullName>
        <ecNumber evidence="3">6.3.5.4</ecNumber>
    </recommendedName>
</protein>
<dbReference type="Gene3D" id="3.60.20.10">
    <property type="entry name" value="Glutamine Phosphoribosylpyrophosphate, subunit 1, domain 1"/>
    <property type="match status" value="1"/>
</dbReference>
<dbReference type="CDD" id="cd01991">
    <property type="entry name" value="Asn_synthase_B_C"/>
    <property type="match status" value="1"/>
</dbReference>
<comment type="pathway">
    <text evidence="1">Amino-acid biosynthesis; L-asparagine biosynthesis; L-asparagine from L-aspartate (L-Gln route): step 1/1.</text>
</comment>
<evidence type="ECO:0000313" key="10">
    <source>
        <dbReference type="EMBL" id="HER96381.1"/>
    </source>
</evidence>
<evidence type="ECO:0000256" key="3">
    <source>
        <dbReference type="ARBA" id="ARBA00012737"/>
    </source>
</evidence>
<accession>A0A7V2F6H5</accession>
<proteinExistence type="inferred from homology"/>
<dbReference type="EC" id="6.3.5.4" evidence="3"/>
<evidence type="ECO:0000256" key="2">
    <source>
        <dbReference type="ARBA" id="ARBA00005752"/>
    </source>
</evidence>
<dbReference type="Pfam" id="PF13537">
    <property type="entry name" value="GATase_7"/>
    <property type="match status" value="1"/>
</dbReference>
<sequence>MSAIFGLIHFDEQPVDTETLQPAWDLLRHRGPDGHNRWQDGSVLLAHWRFCTTPESLHEQQPLVAPEGNLVLVADARIDNREELLKTLGLHARAERVPITDAELILAAYQRWGTECPDRLIGDFAFAIWDRLARRLFAARDGMGVRPFYYLYDGRRFAFCTLLPALRQLPGVPQEIDEEMILRFLAQQIDSEKERTFYAALRRLPGGHALQVDKQGLQIWQHWQPNFEELRLGTEEAYAEAFRATFEEAVRCRLRSRSPVGSQLSGGLDSSSVSCMAAFLLRDQPLHTYSAIFPDLPEAQRPAMDERAYVEAVHRRYPNIAPHFFRPEFESPLVALETILDYYGQPFFASNYHFLWGFTQLAQRDGVRVMLDGVDGDSVVLHAWERLTWLFQDGQWATFKQEADAFAAHLGKPSAAIARQFAGPALTTWGRQHQWLRLYKAVRWLKQAYGLPASELLRIHGLWPHVPKPVFRRWQQWRGRQQPVDAPVLSPRLAAWMRRNGAAAASGQSSPAAAHWQGLTRGLWQWVLEFSDALNGLQGIEERMPFFDRRLIELSLRIPIEMKFRQGWPRYVLRRALEGILPPEVQWRASKSNIGFGFHQGLLRYEHARIKALLEEPVQLAPFVTAEALQALWTQAQRPPEQNGNADFMLYLLLILDAWLKGHAANVIASA</sequence>
<dbReference type="InterPro" id="IPR033738">
    <property type="entry name" value="AsnB_N"/>
</dbReference>
<dbReference type="NCBIfam" id="NF033535">
    <property type="entry name" value="lass_lactam_cya"/>
    <property type="match status" value="1"/>
</dbReference>
<evidence type="ECO:0000256" key="1">
    <source>
        <dbReference type="ARBA" id="ARBA00005187"/>
    </source>
</evidence>
<dbReference type="InterPro" id="IPR006426">
    <property type="entry name" value="Asn_synth_AEB"/>
</dbReference>
<comment type="caution">
    <text evidence="10">The sequence shown here is derived from an EMBL/GenBank/DDBJ whole genome shotgun (WGS) entry which is preliminary data.</text>
</comment>
<dbReference type="AlphaFoldDB" id="A0A7V2F6H5"/>
<keyword evidence="4 8" id="KW-0547">Nucleotide-binding</keyword>
<dbReference type="InterPro" id="IPR051786">
    <property type="entry name" value="ASN_synthetase/amidase"/>
</dbReference>
<dbReference type="Pfam" id="PF00733">
    <property type="entry name" value="Asn_synthase"/>
    <property type="match status" value="1"/>
</dbReference>
<keyword evidence="5 8" id="KW-0067">ATP-binding</keyword>
<dbReference type="PIRSF" id="PIRSF001589">
    <property type="entry name" value="Asn_synthetase_glu-h"/>
    <property type="match status" value="1"/>
</dbReference>
<reference evidence="10" key="1">
    <citation type="journal article" date="2020" name="mSystems">
        <title>Genome- and Community-Level Interaction Insights into Carbon Utilization and Element Cycling Functions of Hydrothermarchaeota in Hydrothermal Sediment.</title>
        <authorList>
            <person name="Zhou Z."/>
            <person name="Liu Y."/>
            <person name="Xu W."/>
            <person name="Pan J."/>
            <person name="Luo Z.H."/>
            <person name="Li M."/>
        </authorList>
    </citation>
    <scope>NUCLEOTIDE SEQUENCE [LARGE SCALE GENOMIC DNA]</scope>
    <source>
        <strain evidence="10">SpSt-143</strain>
    </source>
</reference>
<comment type="catalytic activity">
    <reaction evidence="7">
        <text>L-aspartate + L-glutamine + ATP + H2O = L-asparagine + L-glutamate + AMP + diphosphate + H(+)</text>
        <dbReference type="Rhea" id="RHEA:12228"/>
        <dbReference type="ChEBI" id="CHEBI:15377"/>
        <dbReference type="ChEBI" id="CHEBI:15378"/>
        <dbReference type="ChEBI" id="CHEBI:29985"/>
        <dbReference type="ChEBI" id="CHEBI:29991"/>
        <dbReference type="ChEBI" id="CHEBI:30616"/>
        <dbReference type="ChEBI" id="CHEBI:33019"/>
        <dbReference type="ChEBI" id="CHEBI:58048"/>
        <dbReference type="ChEBI" id="CHEBI:58359"/>
        <dbReference type="ChEBI" id="CHEBI:456215"/>
        <dbReference type="EC" id="6.3.5.4"/>
    </reaction>
</comment>
<evidence type="ECO:0000256" key="8">
    <source>
        <dbReference type="PIRSR" id="PIRSR001589-2"/>
    </source>
</evidence>
<dbReference type="Gene3D" id="3.40.50.620">
    <property type="entry name" value="HUPs"/>
    <property type="match status" value="2"/>
</dbReference>
<keyword evidence="6" id="KW-0315">Glutamine amidotransferase</keyword>